<sequence length="45" mass="4162">MLQAPGRGGTGAARRAAAPALAAANAAGGDDQPGTATAIGVRSTN</sequence>
<gene>
    <name evidence="2" type="ORF">AVDCRST_MAG19-2561</name>
</gene>
<feature type="compositionally biased region" description="Low complexity" evidence="1">
    <location>
        <begin position="12"/>
        <end position="29"/>
    </location>
</feature>
<protein>
    <submittedName>
        <fullName evidence="2">Uncharacterized protein</fullName>
    </submittedName>
</protein>
<accession>A0A6J4VAI7</accession>
<evidence type="ECO:0000313" key="2">
    <source>
        <dbReference type="EMBL" id="CAA9568839.1"/>
    </source>
</evidence>
<feature type="compositionally biased region" description="Gly residues" evidence="1">
    <location>
        <begin position="1"/>
        <end position="11"/>
    </location>
</feature>
<organism evidence="2">
    <name type="scientific">uncultured Thermomicrobiales bacterium</name>
    <dbReference type="NCBI Taxonomy" id="1645740"/>
    <lineage>
        <taxon>Bacteria</taxon>
        <taxon>Pseudomonadati</taxon>
        <taxon>Thermomicrobiota</taxon>
        <taxon>Thermomicrobia</taxon>
        <taxon>Thermomicrobiales</taxon>
        <taxon>environmental samples</taxon>
    </lineage>
</organism>
<dbReference type="EMBL" id="CADCWL010000125">
    <property type="protein sequence ID" value="CAA9568839.1"/>
    <property type="molecule type" value="Genomic_DNA"/>
</dbReference>
<reference evidence="2" key="1">
    <citation type="submission" date="2020-02" db="EMBL/GenBank/DDBJ databases">
        <authorList>
            <person name="Meier V. D."/>
        </authorList>
    </citation>
    <scope>NUCLEOTIDE SEQUENCE</scope>
    <source>
        <strain evidence="2">AVDCRST_MAG19</strain>
    </source>
</reference>
<name>A0A6J4VAI7_9BACT</name>
<evidence type="ECO:0000256" key="1">
    <source>
        <dbReference type="SAM" id="MobiDB-lite"/>
    </source>
</evidence>
<dbReference type="AlphaFoldDB" id="A0A6J4VAI7"/>
<feature type="region of interest" description="Disordered" evidence="1">
    <location>
        <begin position="1"/>
        <end position="45"/>
    </location>
</feature>
<proteinExistence type="predicted"/>